<name>A0A839RGG1_9ACTN</name>
<comment type="catalytic activity">
    <reaction evidence="1">
        <text>Hydrolysis of proteins in presence of ATP.</text>
        <dbReference type="EC" id="3.4.21.53"/>
    </reaction>
</comment>
<organism evidence="3 4">
    <name type="scientific">Hoyosella altamirensis</name>
    <dbReference type="NCBI Taxonomy" id="616997"/>
    <lineage>
        <taxon>Bacteria</taxon>
        <taxon>Bacillati</taxon>
        <taxon>Actinomycetota</taxon>
        <taxon>Actinomycetes</taxon>
        <taxon>Mycobacteriales</taxon>
        <taxon>Hoyosellaceae</taxon>
        <taxon>Hoyosella</taxon>
    </lineage>
</organism>
<evidence type="ECO:0000313" key="4">
    <source>
        <dbReference type="Proteomes" id="UP000567922"/>
    </source>
</evidence>
<dbReference type="Gene3D" id="3.30.230.10">
    <property type="match status" value="1"/>
</dbReference>
<keyword evidence="1" id="KW-0720">Serine protease</keyword>
<dbReference type="GO" id="GO:0004252">
    <property type="term" value="F:serine-type endopeptidase activity"/>
    <property type="evidence" value="ECO:0007669"/>
    <property type="project" value="UniProtKB-UniRule"/>
</dbReference>
<keyword evidence="4" id="KW-1185">Reference proteome</keyword>
<dbReference type="InterPro" id="IPR014721">
    <property type="entry name" value="Ribsml_uS5_D2-typ_fold_subgr"/>
</dbReference>
<dbReference type="PROSITE" id="PS51786">
    <property type="entry name" value="LON_PROTEOLYTIC"/>
    <property type="match status" value="1"/>
</dbReference>
<feature type="domain" description="Lon proteolytic" evidence="2">
    <location>
        <begin position="230"/>
        <end position="331"/>
    </location>
</feature>
<dbReference type="Gene3D" id="2.30.42.10">
    <property type="match status" value="1"/>
</dbReference>
<sequence length="340" mass="35740">MNRRIVTLIAALVPIVIFGSLGANMKVPYAAVGPGPTYNTLGTLSGRDIIEISGIEPEDFGGNLNMTTVAVRSELSLFDALGFWIGGRNGLVPLDEVIPPGRTNEEVRELNRLDFEQSERQAERAALRHLDFPLVVEVAEVSETSPSARFLEPGDVITRVDDVEVFSAADVPAQLDGLRPGDSVEVTFTRDGEAGMVTIALGSHPDDEDRGILGIAVVDEPQKDFQVDFNVEQVGGPSAGLMLALALIDKLTPGELTGGQFIAGTGTIDAEGAVGPIGGIRYKLVAAQEEGASAFLVPGGNCREALTFAPDGLTLVRVDTLDDAVSALTSITTGEEAPTC</sequence>
<dbReference type="InterPro" id="IPR020568">
    <property type="entry name" value="Ribosomal_Su5_D2-typ_SF"/>
</dbReference>
<dbReference type="Pfam" id="PF13180">
    <property type="entry name" value="PDZ_2"/>
    <property type="match status" value="1"/>
</dbReference>
<dbReference type="OrthoDB" id="2356897at2"/>
<protein>
    <recommendedName>
        <fullName evidence="1">endopeptidase La</fullName>
        <ecNumber evidence="1">3.4.21.53</ecNumber>
    </recommendedName>
</protein>
<dbReference type="GO" id="GO:0030163">
    <property type="term" value="P:protein catabolic process"/>
    <property type="evidence" value="ECO:0007669"/>
    <property type="project" value="InterPro"/>
</dbReference>
<dbReference type="EMBL" id="JACHWS010000001">
    <property type="protein sequence ID" value="MBB3035695.1"/>
    <property type="molecule type" value="Genomic_DNA"/>
</dbReference>
<reference evidence="3 4" key="1">
    <citation type="submission" date="2020-08" db="EMBL/GenBank/DDBJ databases">
        <title>Sequencing the genomes of 1000 actinobacteria strains.</title>
        <authorList>
            <person name="Klenk H.-P."/>
        </authorList>
    </citation>
    <scope>NUCLEOTIDE SEQUENCE [LARGE SCALE GENOMIC DNA]</scope>
    <source>
        <strain evidence="3 4">DSM 45258</strain>
    </source>
</reference>
<dbReference type="AlphaFoldDB" id="A0A839RGG1"/>
<evidence type="ECO:0000256" key="1">
    <source>
        <dbReference type="PROSITE-ProRule" id="PRU01122"/>
    </source>
</evidence>
<dbReference type="SUPFAM" id="SSF54211">
    <property type="entry name" value="Ribosomal protein S5 domain 2-like"/>
    <property type="match status" value="1"/>
</dbReference>
<dbReference type="Proteomes" id="UP000567922">
    <property type="component" value="Unassembled WGS sequence"/>
</dbReference>
<dbReference type="GO" id="GO:0005524">
    <property type="term" value="F:ATP binding"/>
    <property type="evidence" value="ECO:0007669"/>
    <property type="project" value="InterPro"/>
</dbReference>
<feature type="active site" evidence="1">
    <location>
        <position position="283"/>
    </location>
</feature>
<dbReference type="SUPFAM" id="SSF50156">
    <property type="entry name" value="PDZ domain-like"/>
    <property type="match status" value="1"/>
</dbReference>
<feature type="active site" evidence="1">
    <location>
        <position position="238"/>
    </location>
</feature>
<dbReference type="GO" id="GO:0004176">
    <property type="term" value="F:ATP-dependent peptidase activity"/>
    <property type="evidence" value="ECO:0007669"/>
    <property type="project" value="UniProtKB-UniRule"/>
</dbReference>
<dbReference type="PANTHER" id="PTHR10046">
    <property type="entry name" value="ATP DEPENDENT LON PROTEASE FAMILY MEMBER"/>
    <property type="match status" value="1"/>
</dbReference>
<proteinExistence type="inferred from homology"/>
<dbReference type="GO" id="GO:0006508">
    <property type="term" value="P:proteolysis"/>
    <property type="evidence" value="ECO:0007669"/>
    <property type="project" value="UniProtKB-KW"/>
</dbReference>
<evidence type="ECO:0000259" key="2">
    <source>
        <dbReference type="PROSITE" id="PS51786"/>
    </source>
</evidence>
<dbReference type="InterPro" id="IPR008269">
    <property type="entry name" value="Lon_proteolytic"/>
</dbReference>
<comment type="caution">
    <text evidence="3">The sequence shown here is derived from an EMBL/GenBank/DDBJ whole genome shotgun (WGS) entry which is preliminary data.</text>
</comment>
<dbReference type="InterPro" id="IPR001478">
    <property type="entry name" value="PDZ"/>
</dbReference>
<gene>
    <name evidence="3" type="ORF">FHU29_000129</name>
</gene>
<accession>A0A839RGG1</accession>
<dbReference type="RefSeq" id="WP_064440697.1">
    <property type="nucleotide sequence ID" value="NZ_BDDI01000009.1"/>
</dbReference>
<dbReference type="InterPro" id="IPR027065">
    <property type="entry name" value="Lon_Prtase"/>
</dbReference>
<dbReference type="Pfam" id="PF05362">
    <property type="entry name" value="Lon_C"/>
    <property type="match status" value="1"/>
</dbReference>
<keyword evidence="1" id="KW-0378">Hydrolase</keyword>
<dbReference type="InterPro" id="IPR036034">
    <property type="entry name" value="PDZ_sf"/>
</dbReference>
<comment type="similarity">
    <text evidence="1">Belongs to the peptidase S16 family.</text>
</comment>
<dbReference type="EC" id="3.4.21.53" evidence="1"/>
<evidence type="ECO:0000313" key="3">
    <source>
        <dbReference type="EMBL" id="MBB3035695.1"/>
    </source>
</evidence>
<keyword evidence="1" id="KW-0645">Protease</keyword>